<evidence type="ECO:0000256" key="4">
    <source>
        <dbReference type="SAM" id="Phobius"/>
    </source>
</evidence>
<dbReference type="SMART" id="SM00220">
    <property type="entry name" value="S_TKc"/>
    <property type="match status" value="1"/>
</dbReference>
<dbReference type="InterPro" id="IPR008271">
    <property type="entry name" value="Ser/Thr_kinase_AS"/>
</dbReference>
<evidence type="ECO:0000259" key="5">
    <source>
        <dbReference type="PROSITE" id="PS50011"/>
    </source>
</evidence>
<feature type="transmembrane region" description="Helical" evidence="4">
    <location>
        <begin position="265"/>
        <end position="282"/>
    </location>
</feature>
<evidence type="ECO:0000313" key="6">
    <source>
        <dbReference type="EMBL" id="QAT62751.1"/>
    </source>
</evidence>
<dbReference type="InterPro" id="IPR011009">
    <property type="entry name" value="Kinase-like_dom_sf"/>
</dbReference>
<dbReference type="PROSITE" id="PS50011">
    <property type="entry name" value="PROTEIN_KINASE_DOM"/>
    <property type="match status" value="1"/>
</dbReference>
<dbReference type="GO" id="GO:0005524">
    <property type="term" value="F:ATP binding"/>
    <property type="evidence" value="ECO:0007669"/>
    <property type="project" value="UniProtKB-UniRule"/>
</dbReference>
<dbReference type="Proteomes" id="UP000287969">
    <property type="component" value="Chromosome"/>
</dbReference>
<keyword evidence="7" id="KW-1185">Reference proteome</keyword>
<dbReference type="KEGG" id="spoa:EQM13_14855"/>
<reference evidence="7" key="1">
    <citation type="submission" date="2019-01" db="EMBL/GenBank/DDBJ databases">
        <title>Draft genomes of a novel of Sporanaerobacter strains.</title>
        <authorList>
            <person name="Ma S."/>
        </authorList>
    </citation>
    <scope>NUCLEOTIDE SEQUENCE [LARGE SCALE GENOMIC DNA]</scope>
    <source>
        <strain evidence="7">NJN-17</strain>
    </source>
</reference>
<dbReference type="Pfam" id="PF00069">
    <property type="entry name" value="Pkinase"/>
    <property type="match status" value="1"/>
</dbReference>
<evidence type="ECO:0000256" key="1">
    <source>
        <dbReference type="ARBA" id="ARBA00022741"/>
    </source>
</evidence>
<dbReference type="PANTHER" id="PTHR24362:SF309">
    <property type="entry name" value="PROTEIN KINASE DOMAIN-CONTAINING PROTEIN"/>
    <property type="match status" value="1"/>
</dbReference>
<dbReference type="AlphaFoldDB" id="A0A410QFH1"/>
<dbReference type="PROSITE" id="PS00108">
    <property type="entry name" value="PROTEIN_KINASE_ST"/>
    <property type="match status" value="1"/>
</dbReference>
<organism evidence="6 7">
    <name type="scientific">Acidilutibacter cellobiosedens</name>
    <dbReference type="NCBI Taxonomy" id="2507161"/>
    <lineage>
        <taxon>Bacteria</taxon>
        <taxon>Bacillati</taxon>
        <taxon>Bacillota</taxon>
        <taxon>Tissierellia</taxon>
        <taxon>Tissierellales</taxon>
        <taxon>Acidilutibacteraceae</taxon>
        <taxon>Acidilutibacter</taxon>
    </lineage>
</organism>
<dbReference type="PROSITE" id="PS00107">
    <property type="entry name" value="PROTEIN_KINASE_ATP"/>
    <property type="match status" value="1"/>
</dbReference>
<dbReference type="SUPFAM" id="SSF56112">
    <property type="entry name" value="Protein kinase-like (PK-like)"/>
    <property type="match status" value="1"/>
</dbReference>
<dbReference type="RefSeq" id="WP_071141098.1">
    <property type="nucleotide sequence ID" value="NZ_CP035282.1"/>
</dbReference>
<keyword evidence="1 3" id="KW-0547">Nucleotide-binding</keyword>
<dbReference type="OrthoDB" id="583109at2"/>
<evidence type="ECO:0000256" key="2">
    <source>
        <dbReference type="ARBA" id="ARBA00022840"/>
    </source>
</evidence>
<sequence length="287" mass="33707">MRNIIGRWGKNEYTIIKELGRGGFGRVYKVADKNGREFALKVSRDVQSITREYNSMDNLKELKFIPRVYEYDDFVYKGEIYHFILMEWIKGRNLKELCLKNQLNVRHIIKIGYNIIGKMERLKSLGYKYTDFKPENIIVDENGKIYIIDFGGAVGVEYSTKEYSPAYNIISWNKLSESYDHTMIFGISMIMISLIAKKEFNPLISNIDEIIGLLRKTNGDENIIYVLSKGISGKYNSSFKFKEDLRKLYYNQSTSFRLTFDRVEFVFVSSIIFFVLSIFLGFKYKLF</sequence>
<evidence type="ECO:0000256" key="3">
    <source>
        <dbReference type="PROSITE-ProRule" id="PRU10141"/>
    </source>
</evidence>
<dbReference type="Gene3D" id="1.10.510.10">
    <property type="entry name" value="Transferase(Phosphotransferase) domain 1"/>
    <property type="match status" value="1"/>
</dbReference>
<protein>
    <recommendedName>
        <fullName evidence="5">Protein kinase domain-containing protein</fullName>
    </recommendedName>
</protein>
<dbReference type="InterPro" id="IPR017441">
    <property type="entry name" value="Protein_kinase_ATP_BS"/>
</dbReference>
<feature type="domain" description="Protein kinase" evidence="5">
    <location>
        <begin position="13"/>
        <end position="268"/>
    </location>
</feature>
<accession>A0A410QFH1</accession>
<feature type="binding site" evidence="3">
    <location>
        <position position="41"/>
    </location>
    <ligand>
        <name>ATP</name>
        <dbReference type="ChEBI" id="CHEBI:30616"/>
    </ligand>
</feature>
<keyword evidence="4" id="KW-0812">Transmembrane</keyword>
<dbReference type="PANTHER" id="PTHR24362">
    <property type="entry name" value="SERINE/THREONINE-PROTEIN KINASE NEK"/>
    <property type="match status" value="1"/>
</dbReference>
<evidence type="ECO:0000313" key="7">
    <source>
        <dbReference type="Proteomes" id="UP000287969"/>
    </source>
</evidence>
<dbReference type="EMBL" id="CP035282">
    <property type="protein sequence ID" value="QAT62751.1"/>
    <property type="molecule type" value="Genomic_DNA"/>
</dbReference>
<name>A0A410QFH1_9FIRM</name>
<keyword evidence="2 3" id="KW-0067">ATP-binding</keyword>
<proteinExistence type="predicted"/>
<gene>
    <name evidence="6" type="ORF">EQM13_14855</name>
</gene>
<dbReference type="GO" id="GO:0004672">
    <property type="term" value="F:protein kinase activity"/>
    <property type="evidence" value="ECO:0007669"/>
    <property type="project" value="InterPro"/>
</dbReference>
<keyword evidence="4" id="KW-0472">Membrane</keyword>
<dbReference type="InterPro" id="IPR000719">
    <property type="entry name" value="Prot_kinase_dom"/>
</dbReference>
<keyword evidence="4" id="KW-1133">Transmembrane helix</keyword>